<evidence type="ECO:0000313" key="3">
    <source>
        <dbReference type="Proteomes" id="UP000029444"/>
    </source>
</evidence>
<organism evidence="2 3">
    <name type="scientific">Alcanivorax nanhaiticus</name>
    <dbReference type="NCBI Taxonomy" id="1177154"/>
    <lineage>
        <taxon>Bacteria</taxon>
        <taxon>Pseudomonadati</taxon>
        <taxon>Pseudomonadota</taxon>
        <taxon>Gammaproteobacteria</taxon>
        <taxon>Oceanospirillales</taxon>
        <taxon>Alcanivoracaceae</taxon>
        <taxon>Alcanivorax</taxon>
    </lineage>
</organism>
<name>A0A095USY8_9GAMM</name>
<accession>A0A095USY8</accession>
<dbReference type="EMBL" id="ARXV01000003">
    <property type="protein sequence ID" value="KGD65625.1"/>
    <property type="molecule type" value="Genomic_DNA"/>
</dbReference>
<keyword evidence="3" id="KW-1185">Reference proteome</keyword>
<reference evidence="2 3" key="1">
    <citation type="submission" date="2012-09" db="EMBL/GenBank/DDBJ databases">
        <title>Genome Sequence of alkane-degrading Bacterium Alcanivorax sp. 19-m-6.</title>
        <authorList>
            <person name="Lai Q."/>
            <person name="Shao Z."/>
        </authorList>
    </citation>
    <scope>NUCLEOTIDE SEQUENCE [LARGE SCALE GENOMIC DNA]</scope>
    <source>
        <strain evidence="2 3">19-m-6</strain>
    </source>
</reference>
<dbReference type="InterPro" id="IPR003033">
    <property type="entry name" value="SCP2_sterol-bd_dom"/>
</dbReference>
<dbReference type="eggNOG" id="COG3255">
    <property type="taxonomic scope" value="Bacteria"/>
</dbReference>
<dbReference type="OrthoDB" id="9809312at2"/>
<dbReference type="Gene3D" id="3.30.1050.10">
    <property type="entry name" value="SCP2 sterol-binding domain"/>
    <property type="match status" value="1"/>
</dbReference>
<dbReference type="STRING" id="1177154.Y5S_00849"/>
<proteinExistence type="predicted"/>
<dbReference type="PATRIC" id="fig|1177154.3.peg.856"/>
<dbReference type="Pfam" id="PF02036">
    <property type="entry name" value="SCP2"/>
    <property type="match status" value="1"/>
</dbReference>
<evidence type="ECO:0000259" key="1">
    <source>
        <dbReference type="Pfam" id="PF02036"/>
    </source>
</evidence>
<comment type="caution">
    <text evidence="2">The sequence shown here is derived from an EMBL/GenBank/DDBJ whole genome shotgun (WGS) entry which is preliminary data.</text>
</comment>
<dbReference type="SUPFAM" id="SSF55718">
    <property type="entry name" value="SCP-like"/>
    <property type="match status" value="1"/>
</dbReference>
<dbReference type="RefSeq" id="WP_035230808.1">
    <property type="nucleotide sequence ID" value="NZ_ARXV01000003.1"/>
</dbReference>
<gene>
    <name evidence="2" type="ORF">Y5S_00849</name>
</gene>
<evidence type="ECO:0000313" key="2">
    <source>
        <dbReference type="EMBL" id="KGD65625.1"/>
    </source>
</evidence>
<protein>
    <recommendedName>
        <fullName evidence="1">SCP2 domain-containing protein</fullName>
    </recommendedName>
</protein>
<dbReference type="Proteomes" id="UP000029444">
    <property type="component" value="Unassembled WGS sequence"/>
</dbReference>
<dbReference type="InterPro" id="IPR036527">
    <property type="entry name" value="SCP2_sterol-bd_dom_sf"/>
</dbReference>
<sequence length="128" mass="13618">MSLEFLSDEWFAKVKEVRDAAGDVEVPAGLADLVINITVSADGGDKQLALVAGMIEEGHHADAGTTMILPADLAKRIFIEGDQSAGMQGFMSGQIRIEGDMSKLMVLQTAQPSADQVALMKQIQELTA</sequence>
<feature type="domain" description="SCP2" evidence="1">
    <location>
        <begin position="34"/>
        <end position="110"/>
    </location>
</feature>
<dbReference type="AlphaFoldDB" id="A0A095USY8"/>